<reference evidence="2" key="1">
    <citation type="journal article" date="2019" name="Int. J. Syst. Evol. Microbiol.">
        <title>The Global Catalogue of Microorganisms (GCM) 10K type strain sequencing project: providing services to taxonomists for standard genome sequencing and annotation.</title>
        <authorList>
            <consortium name="The Broad Institute Genomics Platform"/>
            <consortium name="The Broad Institute Genome Sequencing Center for Infectious Disease"/>
            <person name="Wu L."/>
            <person name="Ma J."/>
        </authorList>
    </citation>
    <scope>NUCLEOTIDE SEQUENCE [LARGE SCALE GENOMIC DNA]</scope>
    <source>
        <strain evidence="2">CCUG 62981</strain>
    </source>
</reference>
<dbReference type="EMBL" id="JBHSGQ010000011">
    <property type="protein sequence ID" value="MFC4726412.1"/>
    <property type="molecule type" value="Genomic_DNA"/>
</dbReference>
<proteinExistence type="predicted"/>
<protein>
    <recommendedName>
        <fullName evidence="3">STAS/SEC14 domain-containing protein</fullName>
    </recommendedName>
</protein>
<name>A0ABV9NDG3_9PROT</name>
<organism evidence="1 2">
    <name type="scientific">Glycocaulis abyssi</name>
    <dbReference type="NCBI Taxonomy" id="1433403"/>
    <lineage>
        <taxon>Bacteria</taxon>
        <taxon>Pseudomonadati</taxon>
        <taxon>Pseudomonadota</taxon>
        <taxon>Alphaproteobacteria</taxon>
        <taxon>Maricaulales</taxon>
        <taxon>Maricaulaceae</taxon>
        <taxon>Glycocaulis</taxon>
    </lineage>
</organism>
<dbReference type="Proteomes" id="UP001596024">
    <property type="component" value="Unassembled WGS sequence"/>
</dbReference>
<dbReference type="RefSeq" id="WP_371394267.1">
    <property type="nucleotide sequence ID" value="NZ_CP163421.1"/>
</dbReference>
<gene>
    <name evidence="1" type="ORF">ACFPB0_14035</name>
</gene>
<evidence type="ECO:0000313" key="2">
    <source>
        <dbReference type="Proteomes" id="UP001596024"/>
    </source>
</evidence>
<comment type="caution">
    <text evidence="1">The sequence shown here is derived from an EMBL/GenBank/DDBJ whole genome shotgun (WGS) entry which is preliminary data.</text>
</comment>
<accession>A0ABV9NDG3</accession>
<sequence length="130" mass="15178">MADDIAFELSHERRLIIITYPEHAGTSAIRKLISIADEGVMPEGFNALLDFSATRSIDFPVEAMIELSMVRRRHLPYRPNEVRKTAYLRARPALRDVLDAWESFFYEDPPALIFRHFDDREAALEWLTER</sequence>
<evidence type="ECO:0008006" key="3">
    <source>
        <dbReference type="Google" id="ProtNLM"/>
    </source>
</evidence>
<evidence type="ECO:0000313" key="1">
    <source>
        <dbReference type="EMBL" id="MFC4726412.1"/>
    </source>
</evidence>
<keyword evidence="2" id="KW-1185">Reference proteome</keyword>